<evidence type="ECO:0000313" key="1">
    <source>
        <dbReference type="EMBL" id="MBX52268.1"/>
    </source>
</evidence>
<accession>A0A2P2PBZ3</accession>
<dbReference type="AlphaFoldDB" id="A0A2P2PBZ3"/>
<dbReference type="EMBL" id="GGEC01071784">
    <property type="protein sequence ID" value="MBX52268.1"/>
    <property type="molecule type" value="Transcribed_RNA"/>
</dbReference>
<proteinExistence type="predicted"/>
<name>A0A2P2PBZ3_RHIMU</name>
<organism evidence="1">
    <name type="scientific">Rhizophora mucronata</name>
    <name type="common">Asiatic mangrove</name>
    <dbReference type="NCBI Taxonomy" id="61149"/>
    <lineage>
        <taxon>Eukaryota</taxon>
        <taxon>Viridiplantae</taxon>
        <taxon>Streptophyta</taxon>
        <taxon>Embryophyta</taxon>
        <taxon>Tracheophyta</taxon>
        <taxon>Spermatophyta</taxon>
        <taxon>Magnoliopsida</taxon>
        <taxon>eudicotyledons</taxon>
        <taxon>Gunneridae</taxon>
        <taxon>Pentapetalae</taxon>
        <taxon>rosids</taxon>
        <taxon>fabids</taxon>
        <taxon>Malpighiales</taxon>
        <taxon>Rhizophoraceae</taxon>
        <taxon>Rhizophora</taxon>
    </lineage>
</organism>
<sequence length="69" mass="8181">MGSQITFLDNNDKWGTNYKVQWYIHEDNGPPQQKECPCQILLSIYNMDAKCIIIEPHCHSFFSRRKTTF</sequence>
<reference evidence="1" key="1">
    <citation type="submission" date="2018-02" db="EMBL/GenBank/DDBJ databases">
        <title>Rhizophora mucronata_Transcriptome.</title>
        <authorList>
            <person name="Meera S.P."/>
            <person name="Sreeshan A."/>
            <person name="Augustine A."/>
        </authorList>
    </citation>
    <scope>NUCLEOTIDE SEQUENCE</scope>
    <source>
        <tissue evidence="1">Leaf</tissue>
    </source>
</reference>
<protein>
    <submittedName>
        <fullName evidence="1">Uncharacterized protein</fullName>
    </submittedName>
</protein>